<keyword evidence="5" id="KW-0812">Transmembrane</keyword>
<dbReference type="NCBIfam" id="TIGR02228">
    <property type="entry name" value="sigpep_I_arch"/>
    <property type="match status" value="1"/>
</dbReference>
<keyword evidence="7" id="KW-1185">Reference proteome</keyword>
<dbReference type="Proteomes" id="UP000692954">
    <property type="component" value="Unassembled WGS sequence"/>
</dbReference>
<accession>A0A8S1MK01</accession>
<dbReference type="PANTHER" id="PTHR10806:SF6">
    <property type="entry name" value="SIGNAL PEPTIDASE COMPLEX CATALYTIC SUBUNIT SEC11"/>
    <property type="match status" value="1"/>
</dbReference>
<keyword evidence="5" id="KW-0472">Membrane</keyword>
<evidence type="ECO:0000313" key="7">
    <source>
        <dbReference type="Proteomes" id="UP000692954"/>
    </source>
</evidence>
<evidence type="ECO:0000256" key="3">
    <source>
        <dbReference type="ARBA" id="ARBA00021755"/>
    </source>
</evidence>
<dbReference type="GO" id="GO:0004252">
    <property type="term" value="F:serine-type endopeptidase activity"/>
    <property type="evidence" value="ECO:0007669"/>
    <property type="project" value="InterPro"/>
</dbReference>
<dbReference type="GO" id="GO:0006465">
    <property type="term" value="P:signal peptide processing"/>
    <property type="evidence" value="ECO:0007669"/>
    <property type="project" value="InterPro"/>
</dbReference>
<gene>
    <name evidence="6" type="ORF">PSON_ATCC_30995.1.T0390011</name>
</gene>
<evidence type="ECO:0000256" key="5">
    <source>
        <dbReference type="SAM" id="Phobius"/>
    </source>
</evidence>
<dbReference type="InterPro" id="IPR001733">
    <property type="entry name" value="Peptidase_S26B"/>
</dbReference>
<dbReference type="InterPro" id="IPR019533">
    <property type="entry name" value="Peptidase_S26"/>
</dbReference>
<dbReference type="CDD" id="cd06530">
    <property type="entry name" value="S26_SPase_I"/>
    <property type="match status" value="1"/>
</dbReference>
<dbReference type="AlphaFoldDB" id="A0A8S1MK01"/>
<reference evidence="6" key="1">
    <citation type="submission" date="2021-01" db="EMBL/GenBank/DDBJ databases">
        <authorList>
            <consortium name="Genoscope - CEA"/>
            <person name="William W."/>
        </authorList>
    </citation>
    <scope>NUCLEOTIDE SEQUENCE</scope>
</reference>
<dbReference type="GO" id="GO:0005787">
    <property type="term" value="C:signal peptidase complex"/>
    <property type="evidence" value="ECO:0007669"/>
    <property type="project" value="TreeGrafter"/>
</dbReference>
<feature type="transmembrane region" description="Helical" evidence="5">
    <location>
        <begin position="19"/>
        <end position="37"/>
    </location>
</feature>
<comment type="function">
    <text evidence="4">Catalytic component of the signal peptidase complex (SPC) which catalyzes the cleavage of N-terminal signal sequences from nascent proteins as they are translocated into the lumen of the endoplasmic reticulum. Specifically cleaves N-terminal signal peptides that contain a hydrophobic alpha-helix (h-region) shorter than 18-20 amino acids.</text>
</comment>
<evidence type="ECO:0000313" key="6">
    <source>
        <dbReference type="EMBL" id="CAD8079292.1"/>
    </source>
</evidence>
<sequence>MDVVLGYVDQFLHLKFRKIILQIVSLAIVVGSVLSIWKSLQVVSFSESPVIVVSSGSMEPVYYRGDILFLTYFNKPFEVGDVIVYKIKDQDIPIIHRVFQIVQKSNDPLDQLILTKGDSNQLDDRALYPRKQMWLERSDIMGKIEGVISYVGNIAILLYDYPSFKFIMIGFMSLFVLEAKDPQR</sequence>
<name>A0A8S1MK01_9CILI</name>
<evidence type="ECO:0000256" key="2">
    <source>
        <dbReference type="ARBA" id="ARBA00019685"/>
    </source>
</evidence>
<evidence type="ECO:0000256" key="4">
    <source>
        <dbReference type="ARBA" id="ARBA00045533"/>
    </source>
</evidence>
<dbReference type="PANTHER" id="PTHR10806">
    <property type="entry name" value="SIGNAL PEPTIDASE COMPLEX CATALYTIC SUBUNIT SEC11"/>
    <property type="match status" value="1"/>
</dbReference>
<proteinExistence type="predicted"/>
<organism evidence="6 7">
    <name type="scientific">Paramecium sonneborni</name>
    <dbReference type="NCBI Taxonomy" id="65129"/>
    <lineage>
        <taxon>Eukaryota</taxon>
        <taxon>Sar</taxon>
        <taxon>Alveolata</taxon>
        <taxon>Ciliophora</taxon>
        <taxon>Intramacronucleata</taxon>
        <taxon>Oligohymenophorea</taxon>
        <taxon>Peniculida</taxon>
        <taxon>Parameciidae</taxon>
        <taxon>Paramecium</taxon>
    </lineage>
</organism>
<evidence type="ECO:0000256" key="1">
    <source>
        <dbReference type="ARBA" id="ARBA00004648"/>
    </source>
</evidence>
<comment type="caution">
    <text evidence="6">The sequence shown here is derived from an EMBL/GenBank/DDBJ whole genome shotgun (WGS) entry which is preliminary data.</text>
</comment>
<dbReference type="EMBL" id="CAJJDN010000039">
    <property type="protein sequence ID" value="CAD8079292.1"/>
    <property type="molecule type" value="Genomic_DNA"/>
</dbReference>
<comment type="subcellular location">
    <subcellularLocation>
        <location evidence="1">Endoplasmic reticulum membrane</location>
        <topology evidence="1">Single-pass type II membrane protein</topology>
    </subcellularLocation>
</comment>
<dbReference type="OrthoDB" id="10257561at2759"/>
<keyword evidence="5" id="KW-1133">Transmembrane helix</keyword>
<protein>
    <recommendedName>
        <fullName evidence="2">Signal peptidase complex catalytic subunit SEC11</fullName>
    </recommendedName>
    <alternativeName>
        <fullName evidence="3">Signal peptidase complex catalytic subunit sec11</fullName>
    </alternativeName>
</protein>